<keyword evidence="2" id="KW-0472">Membrane</keyword>
<comment type="caution">
    <text evidence="4">The sequence shown here is derived from an EMBL/GenBank/DDBJ whole genome shotgun (WGS) entry which is preliminary data.</text>
</comment>
<name>K2JS10_9PROT</name>
<keyword evidence="5" id="KW-1185">Reference proteome</keyword>
<dbReference type="AlphaFoldDB" id="K2JS10"/>
<dbReference type="GO" id="GO:0009279">
    <property type="term" value="C:cell outer membrane"/>
    <property type="evidence" value="ECO:0007669"/>
    <property type="project" value="UniProtKB-SubCell"/>
</dbReference>
<keyword evidence="3" id="KW-0998">Cell outer membrane</keyword>
<evidence type="ECO:0000256" key="3">
    <source>
        <dbReference type="ARBA" id="ARBA00023237"/>
    </source>
</evidence>
<dbReference type="eggNOG" id="COG4206">
    <property type="taxonomic scope" value="Bacteria"/>
</dbReference>
<gene>
    <name evidence="4" type="ORF">P24_04420</name>
</gene>
<dbReference type="STRING" id="1207063.P24_04420"/>
<dbReference type="SUPFAM" id="SSF56935">
    <property type="entry name" value="Porins"/>
    <property type="match status" value="1"/>
</dbReference>
<sequence>MRAENRETGEDLPLIPPLGYTIGINAYTNHVDYRLELAGAAEQDRTGANETETDGYAFLNASLAFRPIAGNDDFVLHVQGRNLTDSEGRNHISLLKDEAPLRGRELRVVGTVRF</sequence>
<dbReference type="RefSeq" id="WP_008943500.1">
    <property type="nucleotide sequence ID" value="NZ_AMRL01000003.1"/>
</dbReference>
<keyword evidence="4" id="KW-0675">Receptor</keyword>
<dbReference type="EMBL" id="AMRL01000003">
    <property type="protein sequence ID" value="EKE78243.1"/>
    <property type="molecule type" value="Genomic_DNA"/>
</dbReference>
<evidence type="ECO:0000313" key="4">
    <source>
        <dbReference type="EMBL" id="EKE78243.1"/>
    </source>
</evidence>
<dbReference type="Gene3D" id="2.40.170.20">
    <property type="entry name" value="TonB-dependent receptor, beta-barrel domain"/>
    <property type="match status" value="1"/>
</dbReference>
<evidence type="ECO:0000313" key="5">
    <source>
        <dbReference type="Proteomes" id="UP000006746"/>
    </source>
</evidence>
<dbReference type="Proteomes" id="UP000006746">
    <property type="component" value="Unassembled WGS sequence"/>
</dbReference>
<organism evidence="4 5">
    <name type="scientific">Oceanibaculum indicum P24</name>
    <dbReference type="NCBI Taxonomy" id="1207063"/>
    <lineage>
        <taxon>Bacteria</taxon>
        <taxon>Pseudomonadati</taxon>
        <taxon>Pseudomonadota</taxon>
        <taxon>Alphaproteobacteria</taxon>
        <taxon>Rhodospirillales</taxon>
        <taxon>Oceanibaculaceae</taxon>
        <taxon>Oceanibaculum</taxon>
    </lineage>
</organism>
<accession>K2JS10</accession>
<comment type="subcellular location">
    <subcellularLocation>
        <location evidence="1">Cell outer membrane</location>
    </subcellularLocation>
</comment>
<dbReference type="InterPro" id="IPR036942">
    <property type="entry name" value="Beta-barrel_TonB_sf"/>
</dbReference>
<evidence type="ECO:0000256" key="2">
    <source>
        <dbReference type="ARBA" id="ARBA00023136"/>
    </source>
</evidence>
<evidence type="ECO:0000256" key="1">
    <source>
        <dbReference type="ARBA" id="ARBA00004442"/>
    </source>
</evidence>
<protein>
    <submittedName>
        <fullName evidence="4">TonB-dependent receptor</fullName>
    </submittedName>
</protein>
<reference evidence="4 5" key="1">
    <citation type="journal article" date="2012" name="J. Bacteriol.">
        <title>Genome Sequence of Oceanibaculum indicum Type Strain P24.</title>
        <authorList>
            <person name="Lai Q."/>
            <person name="Shao Z."/>
        </authorList>
    </citation>
    <scope>NUCLEOTIDE SEQUENCE [LARGE SCALE GENOMIC DNA]</scope>
    <source>
        <strain evidence="4 5">P24</strain>
    </source>
</reference>
<proteinExistence type="predicted"/>